<evidence type="ECO:0000256" key="4">
    <source>
        <dbReference type="ARBA" id="ARBA00022475"/>
    </source>
</evidence>
<keyword evidence="8 16" id="KW-0812">Transmembrane</keyword>
<dbReference type="RefSeq" id="WP_054341231.1">
    <property type="nucleotide sequence ID" value="NZ_FTOE01000008.1"/>
</dbReference>
<evidence type="ECO:0000256" key="13">
    <source>
        <dbReference type="ARBA" id="ARBA00023012"/>
    </source>
</evidence>
<dbReference type="InterPro" id="IPR004358">
    <property type="entry name" value="Sig_transdc_His_kin-like_C"/>
</dbReference>
<evidence type="ECO:0000256" key="9">
    <source>
        <dbReference type="ARBA" id="ARBA00022741"/>
    </source>
</evidence>
<dbReference type="Pfam" id="PF09984">
    <property type="entry name" value="sCache_4"/>
    <property type="match status" value="1"/>
</dbReference>
<dbReference type="OrthoDB" id="6724607at2"/>
<accession>A0A1N7N332</accession>
<dbReference type="STRING" id="619304.SAMN05421760_1083"/>
<dbReference type="PROSITE" id="PS50885">
    <property type="entry name" value="HAMP"/>
    <property type="match status" value="1"/>
</dbReference>
<sequence length="881" mass="99538">MSSEKIHGLGIRQRILLLTLLPLLFISLLLGGYFTYTRLQDAEETLIDRGQLLARLVASSSEFGFITNNNQLLKSISKGPFLEQEVADILFLNERYELILRSANFHVDLQPAAPQTYQQDGYWYFVQPIRTTGIPFLDNTEFQEPEKITDIIGWVLVAMTEAKKNKQEEQILVTSSLLLLIGVMFTFFLAQRFGRSISLPLLELSHVMGKLQTGHLVSRVTNTYTGEFNSLAHGLNELADTVQQSIEIKENKIDLATRKLQSTLHHLEKQNNALLIARKLAEDANKAKDDFLARMSHELRTPLTSVVGFTRLLKQTSCSDEQLEHIRIINQTSQLLLSIIDDILDFSKLQQDAISIEEIPFSLEDIVYAVLEMQAPQAHEKGLELVAHMPERSCLDAQGDPTRIHQIVSNVVANAVKFTNSGSVEVQVESTLVNEQRSLFTIKIIDTGIGIPAHQLEQLFKAFTQADTSITRRFGGSGLGLIISEKLTELMGGKLTMTSQEGVGTTLTLLLPLKTKHREFTLSNSIKASKKSILYYEENASLRRAITTMLDKYASTLHVAKHLDEWVKLAPEYQTVMIGIPAEQEKQNAYLKILSQPLTHNPELLVFAPNGLDISTIPSSITILKKPIRPFRLFERLHLTVDVEPTREELIRPQRTIKVVLAEDNELNRLLINKILNTFNIQTVIAKTGLETIKLVNETNPDIVIMDAHMPIMDGFEATKRIKAVWPDLPVIALTASIIEREHLALYEAGVTKVLLKPINDNELLSTITSLTFHSSTALTLTQNNTYTEKSNIEQYNITREQLKQELQSLSRQLSQGFTSQNINIVREINHQLAGIVGLYELPEIENCVCEIEALIRKQSIDWSVLWKVIWRLTRLLKIQE</sequence>
<dbReference type="SMART" id="SM00304">
    <property type="entry name" value="HAMP"/>
    <property type="match status" value="1"/>
</dbReference>
<evidence type="ECO:0000256" key="16">
    <source>
        <dbReference type="SAM" id="Phobius"/>
    </source>
</evidence>
<keyword evidence="10 20" id="KW-0418">Kinase</keyword>
<feature type="transmembrane region" description="Helical" evidence="16">
    <location>
        <begin position="171"/>
        <end position="190"/>
    </location>
</feature>
<keyword evidence="7" id="KW-0808">Transferase</keyword>
<dbReference type="InterPro" id="IPR005467">
    <property type="entry name" value="His_kinase_dom"/>
</dbReference>
<dbReference type="Pfam" id="PF00512">
    <property type="entry name" value="HisKA"/>
    <property type="match status" value="1"/>
</dbReference>
<feature type="domain" description="HAMP" evidence="19">
    <location>
        <begin position="195"/>
        <end position="247"/>
    </location>
</feature>
<evidence type="ECO:0000256" key="3">
    <source>
        <dbReference type="ARBA" id="ARBA00012438"/>
    </source>
</evidence>
<evidence type="ECO:0000256" key="5">
    <source>
        <dbReference type="ARBA" id="ARBA00022519"/>
    </source>
</evidence>
<evidence type="ECO:0000256" key="14">
    <source>
        <dbReference type="ARBA" id="ARBA00023136"/>
    </source>
</evidence>
<evidence type="ECO:0000256" key="2">
    <source>
        <dbReference type="ARBA" id="ARBA00004429"/>
    </source>
</evidence>
<feature type="domain" description="Response regulatory" evidence="18">
    <location>
        <begin position="658"/>
        <end position="772"/>
    </location>
</feature>
<evidence type="ECO:0000313" key="20">
    <source>
        <dbReference type="EMBL" id="SIS92777.1"/>
    </source>
</evidence>
<feature type="domain" description="Histidine kinase" evidence="17">
    <location>
        <begin position="294"/>
        <end position="515"/>
    </location>
</feature>
<evidence type="ECO:0000256" key="1">
    <source>
        <dbReference type="ARBA" id="ARBA00000085"/>
    </source>
</evidence>
<keyword evidence="9" id="KW-0547">Nucleotide-binding</keyword>
<keyword evidence="21" id="KW-1185">Reference proteome</keyword>
<dbReference type="Pfam" id="PF18947">
    <property type="entry name" value="HAMP_2"/>
    <property type="match status" value="1"/>
</dbReference>
<dbReference type="CDD" id="cd16922">
    <property type="entry name" value="HATPase_EvgS-ArcB-TorS-like"/>
    <property type="match status" value="1"/>
</dbReference>
<dbReference type="InterPro" id="IPR036890">
    <property type="entry name" value="HATPase_C_sf"/>
</dbReference>
<gene>
    <name evidence="20" type="ORF">SAMN05421760_1083</name>
</gene>
<dbReference type="PROSITE" id="PS50109">
    <property type="entry name" value="HIS_KIN"/>
    <property type="match status" value="1"/>
</dbReference>
<evidence type="ECO:0000313" key="21">
    <source>
        <dbReference type="Proteomes" id="UP000185999"/>
    </source>
</evidence>
<evidence type="ECO:0000259" key="19">
    <source>
        <dbReference type="PROSITE" id="PS50885"/>
    </source>
</evidence>
<organism evidence="20 21">
    <name type="scientific">Neptunomonas antarctica</name>
    <dbReference type="NCBI Taxonomy" id="619304"/>
    <lineage>
        <taxon>Bacteria</taxon>
        <taxon>Pseudomonadati</taxon>
        <taxon>Pseudomonadota</taxon>
        <taxon>Gammaproteobacteria</taxon>
        <taxon>Oceanospirillales</taxon>
        <taxon>Oceanospirillaceae</taxon>
        <taxon>Neptunomonas</taxon>
    </lineage>
</organism>
<comment type="subcellular location">
    <subcellularLocation>
        <location evidence="2">Cell inner membrane</location>
        <topology evidence="2">Multi-pass membrane protein</topology>
    </subcellularLocation>
</comment>
<keyword evidence="5" id="KW-0997">Cell inner membrane</keyword>
<feature type="modified residue" description="4-aspartylphosphate" evidence="15">
    <location>
        <position position="707"/>
    </location>
</feature>
<dbReference type="PANTHER" id="PTHR45339">
    <property type="entry name" value="HYBRID SIGNAL TRANSDUCTION HISTIDINE KINASE J"/>
    <property type="match status" value="1"/>
</dbReference>
<dbReference type="InterPro" id="IPR011006">
    <property type="entry name" value="CheY-like_superfamily"/>
</dbReference>
<evidence type="ECO:0000256" key="11">
    <source>
        <dbReference type="ARBA" id="ARBA00022840"/>
    </source>
</evidence>
<dbReference type="InterPro" id="IPR019247">
    <property type="entry name" value="Histidine_kinase_BarA_N"/>
</dbReference>
<dbReference type="Proteomes" id="UP000185999">
    <property type="component" value="Unassembled WGS sequence"/>
</dbReference>
<dbReference type="EC" id="2.7.13.3" evidence="3"/>
<evidence type="ECO:0000256" key="7">
    <source>
        <dbReference type="ARBA" id="ARBA00022679"/>
    </source>
</evidence>
<dbReference type="CDD" id="cd00082">
    <property type="entry name" value="HisKA"/>
    <property type="match status" value="1"/>
</dbReference>
<reference evidence="21" key="1">
    <citation type="submission" date="2017-01" db="EMBL/GenBank/DDBJ databases">
        <authorList>
            <person name="Varghese N."/>
            <person name="Submissions S."/>
        </authorList>
    </citation>
    <scope>NUCLEOTIDE SEQUENCE [LARGE SCALE GENOMIC DNA]</scope>
    <source>
        <strain evidence="21">DSM 22306</strain>
    </source>
</reference>
<proteinExistence type="predicted"/>
<dbReference type="Gene3D" id="1.10.287.130">
    <property type="match status" value="1"/>
</dbReference>
<dbReference type="SUPFAM" id="SSF52172">
    <property type="entry name" value="CheY-like"/>
    <property type="match status" value="1"/>
</dbReference>
<dbReference type="EMBL" id="FTOE01000008">
    <property type="protein sequence ID" value="SIS92777.1"/>
    <property type="molecule type" value="Genomic_DNA"/>
</dbReference>
<dbReference type="GO" id="GO:0000155">
    <property type="term" value="F:phosphorelay sensor kinase activity"/>
    <property type="evidence" value="ECO:0007669"/>
    <property type="project" value="InterPro"/>
</dbReference>
<dbReference type="SUPFAM" id="SSF47384">
    <property type="entry name" value="Homodimeric domain of signal transducing histidine kinase"/>
    <property type="match status" value="1"/>
</dbReference>
<dbReference type="InterPro" id="IPR001789">
    <property type="entry name" value="Sig_transdc_resp-reg_receiver"/>
</dbReference>
<dbReference type="FunFam" id="1.10.287.130:FF:000004">
    <property type="entry name" value="Ethylene receptor 1"/>
    <property type="match status" value="1"/>
</dbReference>
<dbReference type="InterPro" id="IPR036641">
    <property type="entry name" value="HPT_dom_sf"/>
</dbReference>
<evidence type="ECO:0000259" key="17">
    <source>
        <dbReference type="PROSITE" id="PS50109"/>
    </source>
</evidence>
<dbReference type="Gene3D" id="3.40.50.2300">
    <property type="match status" value="1"/>
</dbReference>
<dbReference type="Gene3D" id="3.30.565.10">
    <property type="entry name" value="Histidine kinase-like ATPase, C-terminal domain"/>
    <property type="match status" value="1"/>
</dbReference>
<name>A0A1N7N332_9GAMM</name>
<dbReference type="SUPFAM" id="SSF55874">
    <property type="entry name" value="ATPase domain of HSP90 chaperone/DNA topoisomerase II/histidine kinase"/>
    <property type="match status" value="1"/>
</dbReference>
<dbReference type="FunFam" id="3.30.565.10:FF:000010">
    <property type="entry name" value="Sensor histidine kinase RcsC"/>
    <property type="match status" value="1"/>
</dbReference>
<dbReference type="GO" id="GO:0005524">
    <property type="term" value="F:ATP binding"/>
    <property type="evidence" value="ECO:0007669"/>
    <property type="project" value="UniProtKB-KW"/>
</dbReference>
<keyword evidence="6 15" id="KW-0597">Phosphoprotein</keyword>
<protein>
    <recommendedName>
        <fullName evidence="3">histidine kinase</fullName>
        <ecNumber evidence="3">2.7.13.3</ecNumber>
    </recommendedName>
</protein>
<evidence type="ECO:0000259" key="18">
    <source>
        <dbReference type="PROSITE" id="PS50110"/>
    </source>
</evidence>
<keyword evidence="14 16" id="KW-0472">Membrane</keyword>
<feature type="transmembrane region" description="Helical" evidence="16">
    <location>
        <begin position="15"/>
        <end position="36"/>
    </location>
</feature>
<dbReference type="Pfam" id="PF02518">
    <property type="entry name" value="HATPase_c"/>
    <property type="match status" value="1"/>
</dbReference>
<comment type="catalytic activity">
    <reaction evidence="1">
        <text>ATP + protein L-histidine = ADP + protein N-phospho-L-histidine.</text>
        <dbReference type="EC" id="2.7.13.3"/>
    </reaction>
</comment>
<dbReference type="InterPro" id="IPR003660">
    <property type="entry name" value="HAMP_dom"/>
</dbReference>
<dbReference type="SUPFAM" id="SSF47226">
    <property type="entry name" value="Histidine-containing phosphotransfer domain, HPT domain"/>
    <property type="match status" value="1"/>
</dbReference>
<dbReference type="SMART" id="SM00448">
    <property type="entry name" value="REC"/>
    <property type="match status" value="1"/>
</dbReference>
<keyword evidence="4" id="KW-1003">Cell membrane</keyword>
<evidence type="ECO:0000256" key="10">
    <source>
        <dbReference type="ARBA" id="ARBA00022777"/>
    </source>
</evidence>
<dbReference type="SMART" id="SM00387">
    <property type="entry name" value="HATPase_c"/>
    <property type="match status" value="1"/>
</dbReference>
<dbReference type="InterPro" id="IPR036097">
    <property type="entry name" value="HisK_dim/P_sf"/>
</dbReference>
<evidence type="ECO:0000256" key="8">
    <source>
        <dbReference type="ARBA" id="ARBA00022692"/>
    </source>
</evidence>
<evidence type="ECO:0000256" key="6">
    <source>
        <dbReference type="ARBA" id="ARBA00022553"/>
    </source>
</evidence>
<keyword evidence="12 16" id="KW-1133">Transmembrane helix</keyword>
<dbReference type="CDD" id="cd17546">
    <property type="entry name" value="REC_hyHK_CKI1_RcsC-like"/>
    <property type="match status" value="1"/>
</dbReference>
<dbReference type="Gene3D" id="6.10.340.10">
    <property type="match status" value="1"/>
</dbReference>
<dbReference type="GO" id="GO:0005886">
    <property type="term" value="C:plasma membrane"/>
    <property type="evidence" value="ECO:0007669"/>
    <property type="project" value="UniProtKB-SubCell"/>
</dbReference>
<evidence type="ECO:0000256" key="12">
    <source>
        <dbReference type="ARBA" id="ARBA00022989"/>
    </source>
</evidence>
<dbReference type="SMART" id="SM00388">
    <property type="entry name" value="HisKA"/>
    <property type="match status" value="1"/>
</dbReference>
<dbReference type="InterPro" id="IPR003661">
    <property type="entry name" value="HisK_dim/P_dom"/>
</dbReference>
<keyword evidence="11" id="KW-0067">ATP-binding</keyword>
<dbReference type="PRINTS" id="PR00344">
    <property type="entry name" value="BCTRLSENSOR"/>
</dbReference>
<evidence type="ECO:0000256" key="15">
    <source>
        <dbReference type="PROSITE-ProRule" id="PRU00169"/>
    </source>
</evidence>
<dbReference type="PANTHER" id="PTHR45339:SF1">
    <property type="entry name" value="HYBRID SIGNAL TRANSDUCTION HISTIDINE KINASE J"/>
    <property type="match status" value="1"/>
</dbReference>
<keyword evidence="13" id="KW-0902">Two-component regulatory system</keyword>
<dbReference type="InterPro" id="IPR003594">
    <property type="entry name" value="HATPase_dom"/>
</dbReference>
<dbReference type="PROSITE" id="PS50110">
    <property type="entry name" value="RESPONSE_REGULATORY"/>
    <property type="match status" value="1"/>
</dbReference>
<dbReference type="AlphaFoldDB" id="A0A1N7N332"/>
<dbReference type="Pfam" id="PF00072">
    <property type="entry name" value="Response_reg"/>
    <property type="match status" value="1"/>
</dbReference>